<dbReference type="Gene3D" id="1.10.510.10">
    <property type="entry name" value="Transferase(Phosphotransferase) domain 1"/>
    <property type="match status" value="1"/>
</dbReference>
<feature type="domain" description="Protein kinase" evidence="3">
    <location>
        <begin position="15"/>
        <end position="290"/>
    </location>
</feature>
<dbReference type="PROSITE" id="PS50011">
    <property type="entry name" value="PROTEIN_KINASE_DOM"/>
    <property type="match status" value="1"/>
</dbReference>
<dbReference type="Pfam" id="PF25503">
    <property type="entry name" value="TPR_CHK1"/>
    <property type="match status" value="1"/>
</dbReference>
<dbReference type="SUPFAM" id="SSF46894">
    <property type="entry name" value="C-terminal effector domain of the bipartite response regulators"/>
    <property type="match status" value="1"/>
</dbReference>
<dbReference type="PROSITE" id="PS50043">
    <property type="entry name" value="HTH_LUXR_2"/>
    <property type="match status" value="1"/>
</dbReference>
<reference evidence="5" key="1">
    <citation type="submission" date="2024-05" db="EMBL/GenBank/DDBJ databases">
        <title>Isolation and characterization of Sporomusa carbonis sp. nov., a carboxydotrophic hydrogenogen in the genus of Sporomusa isolated from a charcoal burning pile.</title>
        <authorList>
            <person name="Boeer T."/>
            <person name="Rosenbaum F."/>
            <person name="Eysell L."/>
            <person name="Mueller V."/>
            <person name="Daniel R."/>
            <person name="Poehlein A."/>
        </authorList>
    </citation>
    <scope>NUCLEOTIDE SEQUENCE [LARGE SCALE GENOMIC DNA]</scope>
    <source>
        <strain evidence="5">DSM 10669</strain>
    </source>
</reference>
<organism evidence="5 6">
    <name type="scientific">Sporomusa silvacetica DSM 10669</name>
    <dbReference type="NCBI Taxonomy" id="1123289"/>
    <lineage>
        <taxon>Bacteria</taxon>
        <taxon>Bacillati</taxon>
        <taxon>Bacillota</taxon>
        <taxon>Negativicutes</taxon>
        <taxon>Selenomonadales</taxon>
        <taxon>Sporomusaceae</taxon>
        <taxon>Sporomusa</taxon>
    </lineage>
</organism>
<dbReference type="PRINTS" id="PR00038">
    <property type="entry name" value="HTHLUXR"/>
</dbReference>
<keyword evidence="1" id="KW-0805">Transcription regulation</keyword>
<dbReference type="InterPro" id="IPR053159">
    <property type="entry name" value="Hybrid_Histidine_Kinase"/>
</dbReference>
<dbReference type="EC" id="2.7.11.1" evidence="5"/>
<keyword evidence="2" id="KW-0804">Transcription</keyword>
<dbReference type="EMBL" id="CP155573">
    <property type="protein sequence ID" value="XFO68209.1"/>
    <property type="molecule type" value="Genomic_DNA"/>
</dbReference>
<dbReference type="CDD" id="cd06170">
    <property type="entry name" value="LuxR_C_like"/>
    <property type="match status" value="1"/>
</dbReference>
<name>A0ABZ3IRD9_9FIRM</name>
<dbReference type="SMART" id="SM00421">
    <property type="entry name" value="HTH_LUXR"/>
    <property type="match status" value="1"/>
</dbReference>
<dbReference type="Gene3D" id="1.10.10.10">
    <property type="entry name" value="Winged helix-like DNA-binding domain superfamily/Winged helix DNA-binding domain"/>
    <property type="match status" value="1"/>
</dbReference>
<dbReference type="InterPro" id="IPR027417">
    <property type="entry name" value="P-loop_NTPase"/>
</dbReference>
<dbReference type="SUPFAM" id="SSF56112">
    <property type="entry name" value="Protein kinase-like (PK-like)"/>
    <property type="match status" value="1"/>
</dbReference>
<dbReference type="Pfam" id="PF13191">
    <property type="entry name" value="AAA_16"/>
    <property type="match status" value="1"/>
</dbReference>
<accession>A0ABZ3IRD9</accession>
<evidence type="ECO:0000259" key="3">
    <source>
        <dbReference type="PROSITE" id="PS50011"/>
    </source>
</evidence>
<gene>
    <name evidence="5" type="primary">pknD_2</name>
    <name evidence="5" type="ORF">SPSIL_044290</name>
</gene>
<dbReference type="Pfam" id="PF00069">
    <property type="entry name" value="Pkinase"/>
    <property type="match status" value="1"/>
</dbReference>
<dbReference type="Pfam" id="PF13185">
    <property type="entry name" value="GAF_2"/>
    <property type="match status" value="1"/>
</dbReference>
<dbReference type="GO" id="GO:0004674">
    <property type="term" value="F:protein serine/threonine kinase activity"/>
    <property type="evidence" value="ECO:0007669"/>
    <property type="project" value="UniProtKB-EC"/>
</dbReference>
<feature type="domain" description="HTH luxR-type" evidence="4">
    <location>
        <begin position="1508"/>
        <end position="1573"/>
    </location>
</feature>
<dbReference type="InterPro" id="IPR011009">
    <property type="entry name" value="Kinase-like_dom_sf"/>
</dbReference>
<dbReference type="PROSITE" id="PS00622">
    <property type="entry name" value="HTH_LUXR_1"/>
    <property type="match status" value="1"/>
</dbReference>
<dbReference type="InterPro" id="IPR036388">
    <property type="entry name" value="WH-like_DNA-bd_sf"/>
</dbReference>
<dbReference type="CDD" id="cd14014">
    <property type="entry name" value="STKc_PknB_like"/>
    <property type="match status" value="1"/>
</dbReference>
<protein>
    <submittedName>
        <fullName evidence="5">Serine/threonine-protein kinase PknD</fullName>
        <ecNumber evidence="5">2.7.11.1</ecNumber>
    </submittedName>
</protein>
<dbReference type="PANTHER" id="PTHR43642">
    <property type="entry name" value="HYBRID SIGNAL TRANSDUCTION HISTIDINE KINASE G"/>
    <property type="match status" value="1"/>
</dbReference>
<evidence type="ECO:0000256" key="1">
    <source>
        <dbReference type="ARBA" id="ARBA00023015"/>
    </source>
</evidence>
<evidence type="ECO:0000259" key="4">
    <source>
        <dbReference type="PROSITE" id="PS50043"/>
    </source>
</evidence>
<keyword evidence="5" id="KW-0418">Kinase</keyword>
<keyword evidence="6" id="KW-1185">Reference proteome</keyword>
<dbReference type="InterPro" id="IPR000792">
    <property type="entry name" value="Tscrpt_reg_LuxR_C"/>
</dbReference>
<dbReference type="SUPFAM" id="SSF55781">
    <property type="entry name" value="GAF domain-like"/>
    <property type="match status" value="1"/>
</dbReference>
<sequence>MRIDGLSKMVSLPDYIITEEICEYDHFKVCRAQKIQGQRSVIVKALTAEANQLDIAKIINEYEITRNLGISGIIKPIKLEWSGLTVALIVEDITVIPLKEYLRANQLDLSGFFSIAIQLTETLGELHQKGVIHRNLKPDAILIHPDTKQVIIADFSIATIMPRKGHPEFPPHTLAGTPAYMSPEQIGRMGKAIDHRSDFYSMGVVLYEILTGQLPFQASHQLQWIYAHIAQKPVNLRESNPDIPPALSAVIMKLLAKMAGKRYQNALGLLADLAECRRQWNQTGAIQLFILGQVDLSGRFQLPNKLYCREREIKVLTDAFKSVRLGRDGLVLVYGYAGTGKTVLIQEGFRPLAIPKGYFITGKSDQLQQNIPYAPFIQAFRDLMRQFLTESQESLAAWKEKLLRALGRNGAVITQVIPEVELIIGPQPPAELLQPREAQNRFRLVFRNFIRVFTQKEHPLVIFLDDLQWADSASLNLLQYLCEDPDGHYLFFIGAYRDNEVTGAHPLLLTLNELQKMKIPIQHISLAPLDQACTFQFVADTLHCLRGSGKSQLLAEMLYRKTGGNPFFLGQLLQSAYEKNLLRFNTNDRCLEWDPASIDEMPMASDVINFMTDKLQRLPAETRNVLQLAAYIGNTFDLKTLSLACEQTPGQIIANLRLAIIEGLVLPRNGFDHTYRSFCHVYKAINSETKYEFLHDRVQQAAHSLVPEEKKQEVHLQIGRLLLQNTAQNELDEKIFDIMDHLNRALDLIHYLAEKIKLAEYNLLAGQKAKASTAYGSALDYFNSGIALLPDNAWQEYYRLTYDLHLEHAQCEYLCDHFDTANQLFNLLMDRAQTKMEKADICLIKMTLNLGIKKYHETLQLGIEALKLLGLNLPENPGKFAFIKEILLAKWHLRNRNLTNFTTLPEMTDPVKKKIIRLLIAQACAAAMVNSRLCMFIMLKVANISIKYGNTDFSPTGYINYRIFFGNVLGDYKTGHKFEQTALKLIEKYDNSSAKCIFYFTAGLFASHWTNHGSTSVGYLQKAVDYGLESGELLFVWYAKTLIIETKYLLGASLTELYEEGQRYYNFAKRVRLLNYQLLIANLIGLAGNLETLSNADYTEEDFQKCLQEDHTAIMTYHFSKIQLYYLYGDNAKALALVEQTCQDFKIISGLLLAAEYIFYCSLVITASIDQLPKNQQKKYRKLLRENQQRMNKWSHSCPANFLHKYLLIAAEIARLNGEDNEAMTLYDRAIYSARENGYVQNEALANELAVKFYLAKGRDKVAQVYLTDARSGYTKWGANRKVQNLEIQYPHLLAGTSIVDEELETIEILKKAYQVANLADGGNNEATGKLELYTIVQAVQRVAEETNPAKLLKSVLDIAIENAGADKGYLILEKDEKLFIEAAKDNDPHSAATVTPLILGKSVNLSQMMVRYVARTLEPVIVNDIEQAGIFAKDPYIIQSCSKAVVCLPLILQGIPVGALYLENSLLTGVFTPERVEVLRLLSSQIAYIQKLQAFLAEAAITVDATPLPMIEPLTERELDVLRLIAAGMSNKEIALRLKLTVNTVKTHILNIYGKLQVSRRVQAVTKAKELKLIN</sequence>
<dbReference type="InterPro" id="IPR000719">
    <property type="entry name" value="Prot_kinase_dom"/>
</dbReference>
<dbReference type="InterPro" id="IPR003018">
    <property type="entry name" value="GAF"/>
</dbReference>
<dbReference type="Pfam" id="PF00196">
    <property type="entry name" value="GerE"/>
    <property type="match status" value="1"/>
</dbReference>
<keyword evidence="5" id="KW-0808">Transferase</keyword>
<dbReference type="InterPro" id="IPR041664">
    <property type="entry name" value="AAA_16"/>
</dbReference>
<dbReference type="InterPro" id="IPR029016">
    <property type="entry name" value="GAF-like_dom_sf"/>
</dbReference>
<proteinExistence type="predicted"/>
<dbReference type="SMART" id="SM00065">
    <property type="entry name" value="GAF"/>
    <property type="match status" value="1"/>
</dbReference>
<dbReference type="Gene3D" id="3.40.50.300">
    <property type="entry name" value="P-loop containing nucleotide triphosphate hydrolases"/>
    <property type="match status" value="1"/>
</dbReference>
<evidence type="ECO:0000313" key="5">
    <source>
        <dbReference type="EMBL" id="XFO68209.1"/>
    </source>
</evidence>
<dbReference type="Gene3D" id="3.30.450.40">
    <property type="match status" value="1"/>
</dbReference>
<dbReference type="Proteomes" id="UP000216752">
    <property type="component" value="Chromosome"/>
</dbReference>
<dbReference type="InterPro" id="IPR016032">
    <property type="entry name" value="Sig_transdc_resp-reg_C-effctor"/>
</dbReference>
<dbReference type="PANTHER" id="PTHR43642:SF1">
    <property type="entry name" value="HYBRID SIGNAL TRANSDUCTION HISTIDINE KINASE G"/>
    <property type="match status" value="1"/>
</dbReference>
<dbReference type="SUPFAM" id="SSF52540">
    <property type="entry name" value="P-loop containing nucleoside triphosphate hydrolases"/>
    <property type="match status" value="1"/>
</dbReference>
<evidence type="ECO:0000256" key="2">
    <source>
        <dbReference type="ARBA" id="ARBA00023163"/>
    </source>
</evidence>
<evidence type="ECO:0000313" key="6">
    <source>
        <dbReference type="Proteomes" id="UP000216752"/>
    </source>
</evidence>